<dbReference type="EMBL" id="ML178837">
    <property type="protein sequence ID" value="TFK98880.1"/>
    <property type="molecule type" value="Genomic_DNA"/>
</dbReference>
<dbReference type="Proteomes" id="UP000305067">
    <property type="component" value="Unassembled WGS sequence"/>
</dbReference>
<keyword evidence="2" id="KW-1185">Reference proteome</keyword>
<gene>
    <name evidence="1" type="ORF">BDV98DRAFT_584725</name>
</gene>
<protein>
    <submittedName>
        <fullName evidence="1">Uncharacterized protein</fullName>
    </submittedName>
</protein>
<accession>A0A5C3QEL1</accession>
<name>A0A5C3QEL1_9AGAR</name>
<sequence>MRYLPVGPGELPVDVKARTIAEVDYPKTGEVFAKKWRAYEPCFKMWKARTPESHRATMTVQSRAKEHVQALEATRRARLSIAMNVERRIRTQLARKTSKQAVPPALLPTTTSEHLLRFFSLLTYFHLHCRSKYNTFVVAINVGEGSLVVVAQNAEDSFRLSHSMTHRQFIPEERLPRR</sequence>
<proteinExistence type="predicted"/>
<reference evidence="1 2" key="1">
    <citation type="journal article" date="2019" name="Nat. Ecol. Evol.">
        <title>Megaphylogeny resolves global patterns of mushroom evolution.</title>
        <authorList>
            <person name="Varga T."/>
            <person name="Krizsan K."/>
            <person name="Foldi C."/>
            <person name="Dima B."/>
            <person name="Sanchez-Garcia M."/>
            <person name="Sanchez-Ramirez S."/>
            <person name="Szollosi G.J."/>
            <person name="Szarkandi J.G."/>
            <person name="Papp V."/>
            <person name="Albert L."/>
            <person name="Andreopoulos W."/>
            <person name="Angelini C."/>
            <person name="Antonin V."/>
            <person name="Barry K.W."/>
            <person name="Bougher N.L."/>
            <person name="Buchanan P."/>
            <person name="Buyck B."/>
            <person name="Bense V."/>
            <person name="Catcheside P."/>
            <person name="Chovatia M."/>
            <person name="Cooper J."/>
            <person name="Damon W."/>
            <person name="Desjardin D."/>
            <person name="Finy P."/>
            <person name="Geml J."/>
            <person name="Haridas S."/>
            <person name="Hughes K."/>
            <person name="Justo A."/>
            <person name="Karasinski D."/>
            <person name="Kautmanova I."/>
            <person name="Kiss B."/>
            <person name="Kocsube S."/>
            <person name="Kotiranta H."/>
            <person name="LaButti K.M."/>
            <person name="Lechner B.E."/>
            <person name="Liimatainen K."/>
            <person name="Lipzen A."/>
            <person name="Lukacs Z."/>
            <person name="Mihaltcheva S."/>
            <person name="Morgado L.N."/>
            <person name="Niskanen T."/>
            <person name="Noordeloos M.E."/>
            <person name="Ohm R.A."/>
            <person name="Ortiz-Santana B."/>
            <person name="Ovrebo C."/>
            <person name="Racz N."/>
            <person name="Riley R."/>
            <person name="Savchenko A."/>
            <person name="Shiryaev A."/>
            <person name="Soop K."/>
            <person name="Spirin V."/>
            <person name="Szebenyi C."/>
            <person name="Tomsovsky M."/>
            <person name="Tulloss R.E."/>
            <person name="Uehling J."/>
            <person name="Grigoriev I.V."/>
            <person name="Vagvolgyi C."/>
            <person name="Papp T."/>
            <person name="Martin F.M."/>
            <person name="Miettinen O."/>
            <person name="Hibbett D.S."/>
            <person name="Nagy L.G."/>
        </authorList>
    </citation>
    <scope>NUCLEOTIDE SEQUENCE [LARGE SCALE GENOMIC DNA]</scope>
    <source>
        <strain evidence="1 2">CBS 309.79</strain>
    </source>
</reference>
<evidence type="ECO:0000313" key="2">
    <source>
        <dbReference type="Proteomes" id="UP000305067"/>
    </source>
</evidence>
<evidence type="ECO:0000313" key="1">
    <source>
        <dbReference type="EMBL" id="TFK98880.1"/>
    </source>
</evidence>
<dbReference type="AlphaFoldDB" id="A0A5C3QEL1"/>
<organism evidence="1 2">
    <name type="scientific">Pterulicium gracile</name>
    <dbReference type="NCBI Taxonomy" id="1884261"/>
    <lineage>
        <taxon>Eukaryota</taxon>
        <taxon>Fungi</taxon>
        <taxon>Dikarya</taxon>
        <taxon>Basidiomycota</taxon>
        <taxon>Agaricomycotina</taxon>
        <taxon>Agaricomycetes</taxon>
        <taxon>Agaricomycetidae</taxon>
        <taxon>Agaricales</taxon>
        <taxon>Pleurotineae</taxon>
        <taxon>Pterulaceae</taxon>
        <taxon>Pterulicium</taxon>
    </lineage>
</organism>